<dbReference type="GO" id="GO:0003676">
    <property type="term" value="F:nucleic acid binding"/>
    <property type="evidence" value="ECO:0007669"/>
    <property type="project" value="InterPro"/>
</dbReference>
<evidence type="ECO:0000313" key="3">
    <source>
        <dbReference type="EMBL" id="BCK79655.1"/>
    </source>
</evidence>
<dbReference type="InterPro" id="IPR003156">
    <property type="entry name" value="DHHA1_dom"/>
</dbReference>
<geneLocation type="plasmid" evidence="3 4">
    <name>pMM35_01</name>
</geneLocation>
<reference evidence="3" key="1">
    <citation type="submission" date="2020-09" db="EMBL/GenBank/DDBJ databases">
        <title>New species isolated from human feces.</title>
        <authorList>
            <person name="Kitahara M."/>
            <person name="Shigeno Y."/>
            <person name="Shime M."/>
            <person name="Matsumoto Y."/>
            <person name="Nakamura S."/>
            <person name="Motooka D."/>
            <person name="Fukuoka S."/>
            <person name="Nishikawa H."/>
            <person name="Benno Y."/>
        </authorList>
    </citation>
    <scope>NUCLEOTIDE SEQUENCE</scope>
    <source>
        <strain evidence="3">MM35</strain>
        <plasmid evidence="3">pMM35_01</plasmid>
    </source>
</reference>
<dbReference type="Gene3D" id="3.90.1640.10">
    <property type="entry name" value="inorganic pyrophosphatase (n-terminal core)"/>
    <property type="match status" value="1"/>
</dbReference>
<protein>
    <submittedName>
        <fullName evidence="3">DHH family phosphoesterase</fullName>
    </submittedName>
</protein>
<feature type="domain" description="DHHA1" evidence="2">
    <location>
        <begin position="244"/>
        <end position="312"/>
    </location>
</feature>
<accession>A0A810PZP0</accession>
<dbReference type="SUPFAM" id="SSF64182">
    <property type="entry name" value="DHH phosphoesterases"/>
    <property type="match status" value="1"/>
</dbReference>
<dbReference type="PANTHER" id="PTHR47618:SF1">
    <property type="entry name" value="BIFUNCTIONAL OLIGORIBONUCLEASE AND PAP PHOSPHATASE NRNA"/>
    <property type="match status" value="1"/>
</dbReference>
<dbReference type="InterPro" id="IPR001667">
    <property type="entry name" value="DDH_dom"/>
</dbReference>
<dbReference type="EMBL" id="AP023416">
    <property type="protein sequence ID" value="BCK79655.1"/>
    <property type="molecule type" value="Genomic_DNA"/>
</dbReference>
<dbReference type="Proteomes" id="UP000681343">
    <property type="component" value="Plasmid pMM35_01"/>
</dbReference>
<dbReference type="KEGG" id="vfa:MM35RIKEN_18470"/>
<evidence type="ECO:0000259" key="2">
    <source>
        <dbReference type="Pfam" id="PF02272"/>
    </source>
</evidence>
<dbReference type="RefSeq" id="WP_212821357.1">
    <property type="nucleotide sequence ID" value="NZ_AP023416.1"/>
</dbReference>
<name>A0A810PZP0_9FIRM</name>
<evidence type="ECO:0000259" key="1">
    <source>
        <dbReference type="Pfam" id="PF01368"/>
    </source>
</evidence>
<sequence>MTIQETAALLQTMDRVLLLTHVRPDGDTIGSAAALCRALRDLGKTAYLLPNPGITETYACYAAPYWAEEGFEPDFVVSVDIAALGLLPENAKKYASRIDLAIDHHPSNEGFAKESCVLAEMAACGEIIYEIVGLLTPMTAEIALPLYVAVSTDTGCFVYANTTAHTHQVAAALIDTGIAVAGVNKALFRTKSRTRLAMEAWMAEWAEYYDNDRVVIMQIPLSLCLDYKATEADVEELSSLAALVAGTDCGVTLRELEPGKVKISLRTGPRVNATEVCALLGGGGHAAAAGATLSGTLKEAKQAVLQAIDMVVGE</sequence>
<dbReference type="PANTHER" id="PTHR47618">
    <property type="entry name" value="BIFUNCTIONAL OLIGORIBONUCLEASE AND PAP PHOSPHATASE NRNA"/>
    <property type="match status" value="1"/>
</dbReference>
<dbReference type="InterPro" id="IPR038763">
    <property type="entry name" value="DHH_sf"/>
</dbReference>
<dbReference type="Gene3D" id="3.10.310.30">
    <property type="match status" value="1"/>
</dbReference>
<feature type="domain" description="DDH" evidence="1">
    <location>
        <begin position="16"/>
        <end position="143"/>
    </location>
</feature>
<organism evidence="3 4">
    <name type="scientific">Vescimonas fastidiosa</name>
    <dbReference type="NCBI Taxonomy" id="2714353"/>
    <lineage>
        <taxon>Bacteria</taxon>
        <taxon>Bacillati</taxon>
        <taxon>Bacillota</taxon>
        <taxon>Clostridia</taxon>
        <taxon>Eubacteriales</taxon>
        <taxon>Oscillospiraceae</taxon>
        <taxon>Vescimonas</taxon>
    </lineage>
</organism>
<dbReference type="Pfam" id="PF02272">
    <property type="entry name" value="DHHA1"/>
    <property type="match status" value="1"/>
</dbReference>
<evidence type="ECO:0000313" key="4">
    <source>
        <dbReference type="Proteomes" id="UP000681343"/>
    </source>
</evidence>
<gene>
    <name evidence="3" type="ORF">MM35RIKEN_18470</name>
</gene>
<dbReference type="InterPro" id="IPR051319">
    <property type="entry name" value="Oligoribo/pAp-PDE_c-di-AMP_PDE"/>
</dbReference>
<proteinExistence type="predicted"/>
<keyword evidence="4" id="KW-1185">Reference proteome</keyword>
<dbReference type="Pfam" id="PF01368">
    <property type="entry name" value="DHH"/>
    <property type="match status" value="1"/>
</dbReference>
<keyword evidence="3" id="KW-0614">Plasmid</keyword>
<dbReference type="AlphaFoldDB" id="A0A810PZP0"/>